<dbReference type="PANTHER" id="PTHR33353">
    <property type="entry name" value="PUTATIVE (AFU_ORTHOLOGUE AFUA_1G12560)-RELATED"/>
    <property type="match status" value="1"/>
</dbReference>
<accession>A0ABR3JBS9</accession>
<dbReference type="EC" id="1.14.99.56" evidence="2"/>
<keyword evidence="2" id="KW-0964">Secreted</keyword>
<dbReference type="CDD" id="cd21175">
    <property type="entry name" value="LPMO_AA9"/>
    <property type="match status" value="1"/>
</dbReference>
<feature type="signal peptide" evidence="3">
    <location>
        <begin position="1"/>
        <end position="17"/>
    </location>
</feature>
<organism evidence="5 6">
    <name type="scientific">Hohenbuehelia grisea</name>
    <dbReference type="NCBI Taxonomy" id="104357"/>
    <lineage>
        <taxon>Eukaryota</taxon>
        <taxon>Fungi</taxon>
        <taxon>Dikarya</taxon>
        <taxon>Basidiomycota</taxon>
        <taxon>Agaricomycotina</taxon>
        <taxon>Agaricomycetes</taxon>
        <taxon>Agaricomycetidae</taxon>
        <taxon>Agaricales</taxon>
        <taxon>Pleurotineae</taxon>
        <taxon>Pleurotaceae</taxon>
        <taxon>Hohenbuehelia</taxon>
    </lineage>
</organism>
<sequence length="216" mass="22586">MKSILFLVPVLFQTCSAHYIWNTLIAGSTTSTAAVRQPINNSPVTSVSSNDVRCNISPGAASQTVPVSAGSTIGFKLDNTVYHAGPAAIYLGKAPGSVASWDGSGANWFKIAEWSANFNPFKFTDEGASQLTTTIPSSVPAGEYLVRIEQIGLHVAGAPQWYISCAQIQITGGGGANPPKVSIPGYVSPSDPGLTVNIYNPVPTSYTVPGPRPFRG</sequence>
<evidence type="ECO:0000256" key="1">
    <source>
        <dbReference type="ARBA" id="ARBA00023157"/>
    </source>
</evidence>
<dbReference type="EMBL" id="JASNQZ010000010">
    <property type="protein sequence ID" value="KAL0953001.1"/>
    <property type="molecule type" value="Genomic_DNA"/>
</dbReference>
<dbReference type="InterPro" id="IPR005103">
    <property type="entry name" value="AA9_LPMO"/>
</dbReference>
<comment type="function">
    <text evidence="2">Lytic polysaccharide monooxygenase (LMPO) that depolymerizes crystalline and amorphous polysaccharides via the oxidation of scissile alpha- or beta-(1-4)-glycosidic bonds, yielding C1 and/or C4 oxidation products. Catalysis by LPMOs requires the reduction of the active-site copper from Cu(II) to Cu(I) by a reducing agent and H(2)O(2) or O(2) as a cosubstrate.</text>
</comment>
<comment type="catalytic activity">
    <reaction evidence="2">
        <text>[(1-&gt;4)-beta-D-glucosyl]n+m + reduced acceptor + O2 = 4-dehydro-beta-D-glucosyl-[(1-&gt;4)-beta-D-glucosyl]n-1 + [(1-&gt;4)-beta-D-glucosyl]m + acceptor + H2O.</text>
        <dbReference type="EC" id="1.14.99.56"/>
    </reaction>
</comment>
<feature type="domain" description="Auxiliary Activity family 9 catalytic" evidence="4">
    <location>
        <begin position="18"/>
        <end position="206"/>
    </location>
</feature>
<dbReference type="InterPro" id="IPR049892">
    <property type="entry name" value="AA9"/>
</dbReference>
<keyword evidence="2" id="KW-0136">Cellulose degradation</keyword>
<evidence type="ECO:0000313" key="5">
    <source>
        <dbReference type="EMBL" id="KAL0953001.1"/>
    </source>
</evidence>
<dbReference type="Pfam" id="PF03443">
    <property type="entry name" value="AA9"/>
    <property type="match status" value="1"/>
</dbReference>
<protein>
    <recommendedName>
        <fullName evidence="2">AA9 family lytic polysaccharide monooxygenase</fullName>
        <ecNumber evidence="2">1.14.99.56</ecNumber>
    </recommendedName>
    <alternativeName>
        <fullName evidence="2">Endo-beta-1,4-glucanase</fullName>
    </alternativeName>
    <alternativeName>
        <fullName evidence="2">Glycosyl hydrolase 61 family protein</fullName>
    </alternativeName>
</protein>
<evidence type="ECO:0000256" key="3">
    <source>
        <dbReference type="SAM" id="SignalP"/>
    </source>
</evidence>
<dbReference type="Proteomes" id="UP001556367">
    <property type="component" value="Unassembled WGS sequence"/>
</dbReference>
<feature type="chain" id="PRO_5047090104" description="AA9 family lytic polysaccharide monooxygenase" evidence="3">
    <location>
        <begin position="18"/>
        <end position="216"/>
    </location>
</feature>
<keyword evidence="2" id="KW-0624">Polysaccharide degradation</keyword>
<proteinExistence type="predicted"/>
<keyword evidence="2" id="KW-0119">Carbohydrate metabolism</keyword>
<gene>
    <name evidence="5" type="ORF">HGRIS_007207</name>
</gene>
<comment type="caution">
    <text evidence="5">The sequence shown here is derived from an EMBL/GenBank/DDBJ whole genome shotgun (WGS) entry which is preliminary data.</text>
</comment>
<dbReference type="PANTHER" id="PTHR33353:SF11">
    <property type="entry name" value="GLYCOSYLHYDROLASE FAMILY 61-7 PROTEIN"/>
    <property type="match status" value="1"/>
</dbReference>
<comment type="domain">
    <text evidence="2">Has a modular structure: an endo-beta-1,4-glucanase catalytic module at the N-terminus, a linker rich in serines and threonines, and a C-terminal carbohydrate-binding module (CBM).</text>
</comment>
<name>A0ABR3JBS9_9AGAR</name>
<dbReference type="Gene3D" id="2.70.50.70">
    <property type="match status" value="1"/>
</dbReference>
<evidence type="ECO:0000256" key="2">
    <source>
        <dbReference type="RuleBase" id="RU368122"/>
    </source>
</evidence>
<keyword evidence="1 2" id="KW-1015">Disulfide bond</keyword>
<reference evidence="6" key="1">
    <citation type="submission" date="2024-06" db="EMBL/GenBank/DDBJ databases">
        <title>Multi-omics analyses provide insights into the biosynthesis of the anticancer antibiotic pleurotin in Hohenbuehelia grisea.</title>
        <authorList>
            <person name="Weaver J.A."/>
            <person name="Alberti F."/>
        </authorList>
    </citation>
    <scope>NUCLEOTIDE SEQUENCE [LARGE SCALE GENOMIC DNA]</scope>
    <source>
        <strain evidence="6">T-177</strain>
    </source>
</reference>
<evidence type="ECO:0000313" key="6">
    <source>
        <dbReference type="Proteomes" id="UP001556367"/>
    </source>
</evidence>
<comment type="subcellular location">
    <subcellularLocation>
        <location evidence="2">Secreted</location>
    </subcellularLocation>
</comment>
<keyword evidence="3" id="KW-0732">Signal</keyword>
<keyword evidence="6" id="KW-1185">Reference proteome</keyword>
<evidence type="ECO:0000259" key="4">
    <source>
        <dbReference type="Pfam" id="PF03443"/>
    </source>
</evidence>